<evidence type="ECO:0000313" key="3">
    <source>
        <dbReference type="Proteomes" id="UP001217325"/>
    </source>
</evidence>
<dbReference type="EMBL" id="JARDXE010000014">
    <property type="protein sequence ID" value="MDE8647527.1"/>
    <property type="molecule type" value="Genomic_DNA"/>
</dbReference>
<evidence type="ECO:0000256" key="1">
    <source>
        <dbReference type="SAM" id="Phobius"/>
    </source>
</evidence>
<proteinExistence type="predicted"/>
<keyword evidence="1" id="KW-0812">Transmembrane</keyword>
<accession>A0AAW6LQI1</accession>
<evidence type="ECO:0000313" key="2">
    <source>
        <dbReference type="EMBL" id="MDE8647527.1"/>
    </source>
</evidence>
<comment type="caution">
    <text evidence="2">The sequence shown here is derived from an EMBL/GenBank/DDBJ whole genome shotgun (WGS) entry which is preliminary data.</text>
</comment>
<protein>
    <submittedName>
        <fullName evidence="2">Conjugal transfer protein</fullName>
    </submittedName>
</protein>
<gene>
    <name evidence="2" type="ORF">PXH69_21370</name>
</gene>
<dbReference type="Proteomes" id="UP001217325">
    <property type="component" value="Unassembled WGS sequence"/>
</dbReference>
<keyword evidence="1" id="KW-1133">Transmembrane helix</keyword>
<dbReference type="RefSeq" id="WP_206492350.1">
    <property type="nucleotide sequence ID" value="NZ_JARDXE010000014.1"/>
</dbReference>
<organism evidence="2 3">
    <name type="scientific">Rhodococcus qingshengii</name>
    <dbReference type="NCBI Taxonomy" id="334542"/>
    <lineage>
        <taxon>Bacteria</taxon>
        <taxon>Bacillati</taxon>
        <taxon>Actinomycetota</taxon>
        <taxon>Actinomycetes</taxon>
        <taxon>Mycobacteriales</taxon>
        <taxon>Nocardiaceae</taxon>
        <taxon>Rhodococcus</taxon>
        <taxon>Rhodococcus erythropolis group</taxon>
    </lineage>
</organism>
<feature type="transmembrane region" description="Helical" evidence="1">
    <location>
        <begin position="40"/>
        <end position="58"/>
    </location>
</feature>
<name>A0AAW6LQI1_RHOSG</name>
<reference evidence="2" key="1">
    <citation type="submission" date="2023-02" db="EMBL/GenBank/DDBJ databases">
        <title>A novel hydrolase synthesized by Rhodococcus erythropolis HQ is responsible for the detoxification of Zearalenone.</title>
        <authorList>
            <person name="Hu J."/>
            <person name="Xu J."/>
        </authorList>
    </citation>
    <scope>NUCLEOTIDE SEQUENCE</scope>
    <source>
        <strain evidence="2">HQ</strain>
    </source>
</reference>
<sequence>MSIIDRIRIAVPVAFKRVKSAPSGMFTEASLLRTIKRNTFIGYATVVAVLVLFLMVVLKPTPQIPDTTREFTTMQRVQFFSTNFLTVWLTGTERDAPTVKQMVSDTSALPTKWGTEPVEISDVSVADLTRSDPGGVGTEWWVKLGVTIVPPNNGTSQRLYYLVTVIEQDEALRALTMPRLVDHSRPGVDLSPNFDSNVSVTSSLGTTVNSFAQAYFTAGEGTLGRFVSSSFTGAPIPNSPYSSADALVVRTKGSVNVDQYEVGAALKILVTVRAGFSLTTFHTMDVPMTVHRTDNGTWQIDSVDSVVEVSKNQLVPGN</sequence>
<keyword evidence="1" id="KW-0472">Membrane</keyword>
<dbReference type="AlphaFoldDB" id="A0AAW6LQI1"/>